<evidence type="ECO:0008006" key="6">
    <source>
        <dbReference type="Google" id="ProtNLM"/>
    </source>
</evidence>
<dbReference type="RefSeq" id="WP_097536652.1">
    <property type="nucleotide sequence ID" value="NZ_JAVLSD010000028.1"/>
</dbReference>
<dbReference type="Gene3D" id="3.40.50.150">
    <property type="entry name" value="Vaccinia Virus protein VP39"/>
    <property type="match status" value="1"/>
</dbReference>
<keyword evidence="1" id="KW-0620">Polyamine biosynthesis</keyword>
<organism evidence="2 5">
    <name type="scientific">Rhizobium hidalgonense</name>
    <dbReference type="NCBI Taxonomy" id="1538159"/>
    <lineage>
        <taxon>Bacteria</taxon>
        <taxon>Pseudomonadati</taxon>
        <taxon>Pseudomonadota</taxon>
        <taxon>Alphaproteobacteria</taxon>
        <taxon>Hyphomicrobiales</taxon>
        <taxon>Rhizobiaceae</taxon>
        <taxon>Rhizobium/Agrobacterium group</taxon>
        <taxon>Rhizobium</taxon>
    </lineage>
</organism>
<reference evidence="2" key="2">
    <citation type="submission" date="2023-04" db="EMBL/GenBank/DDBJ databases">
        <title>Genomic characterization of faba bean (Vicia faba) microsymbionts in Mexican soils.</title>
        <authorList>
            <person name="Rivera Orduna F.N."/>
            <person name="Guevara-Luna J."/>
            <person name="Yan J."/>
            <person name="Arroyo-Herrera I."/>
            <person name="Li Y."/>
            <person name="Vasquez-Murrieta M.S."/>
            <person name="Wang E.T."/>
        </authorList>
    </citation>
    <scope>NUCLEOTIDE SEQUENCE</scope>
    <source>
        <strain evidence="2">CH26</strain>
    </source>
</reference>
<dbReference type="SUPFAM" id="SSF53335">
    <property type="entry name" value="S-adenosyl-L-methionine-dependent methyltransferases"/>
    <property type="match status" value="1"/>
</dbReference>
<protein>
    <recommendedName>
        <fullName evidence="6">Spermidine synthase</fullName>
    </recommendedName>
</protein>
<name>A0A2A6K8L6_9HYPH</name>
<keyword evidence="4" id="KW-1185">Reference proteome</keyword>
<evidence type="ECO:0000256" key="1">
    <source>
        <dbReference type="ARBA" id="ARBA00023115"/>
    </source>
</evidence>
<dbReference type="InterPro" id="IPR029063">
    <property type="entry name" value="SAM-dependent_MTases_sf"/>
</dbReference>
<proteinExistence type="predicted"/>
<evidence type="ECO:0000313" key="5">
    <source>
        <dbReference type="Proteomes" id="UP001268610"/>
    </source>
</evidence>
<evidence type="ECO:0000313" key="3">
    <source>
        <dbReference type="EMBL" id="PDT20791.1"/>
    </source>
</evidence>
<comment type="caution">
    <text evidence="2">The sequence shown here is derived from an EMBL/GenBank/DDBJ whole genome shotgun (WGS) entry which is preliminary data.</text>
</comment>
<gene>
    <name evidence="3" type="ORF">CO674_25400</name>
    <name evidence="2" type="ORF">RJJ65_29290</name>
</gene>
<dbReference type="AlphaFoldDB" id="A0A2A6K8L6"/>
<dbReference type="EMBL" id="JAVLSF010000027">
    <property type="protein sequence ID" value="MDR9776677.1"/>
    <property type="molecule type" value="Genomic_DNA"/>
</dbReference>
<accession>A0A2A6K8L6</accession>
<dbReference type="Proteomes" id="UP000219914">
    <property type="component" value="Unassembled WGS sequence"/>
</dbReference>
<reference evidence="3 4" key="1">
    <citation type="submission" date="2017-09" db="EMBL/GenBank/DDBJ databases">
        <title>Comparative genomics of rhizobia isolated from Phaseolus vulgaris in China.</title>
        <authorList>
            <person name="Tong W."/>
        </authorList>
    </citation>
    <scope>NUCLEOTIDE SEQUENCE [LARGE SCALE GENOMIC DNA]</scope>
    <source>
        <strain evidence="3 4">FH14</strain>
    </source>
</reference>
<dbReference type="Proteomes" id="UP001268610">
    <property type="component" value="Unassembled WGS sequence"/>
</dbReference>
<dbReference type="EMBL" id="NWSY01000022">
    <property type="protein sequence ID" value="PDT20791.1"/>
    <property type="molecule type" value="Genomic_DNA"/>
</dbReference>
<dbReference type="GO" id="GO:0006596">
    <property type="term" value="P:polyamine biosynthetic process"/>
    <property type="evidence" value="ECO:0007669"/>
    <property type="project" value="UniProtKB-KW"/>
</dbReference>
<evidence type="ECO:0000313" key="4">
    <source>
        <dbReference type="Proteomes" id="UP000219914"/>
    </source>
</evidence>
<dbReference type="PANTHER" id="PTHR43317:SF3">
    <property type="entry name" value="BLR2883 PROTEIN"/>
    <property type="match status" value="1"/>
</dbReference>
<evidence type="ECO:0000313" key="2">
    <source>
        <dbReference type="EMBL" id="MDR9776677.1"/>
    </source>
</evidence>
<sequence length="226" mass="24225">MLPWIQLDCATIPGENGELRLKQRGNEFSIMLGANELMNSRLSGSEEALATLSWERIKAHPKPRILIGGLGMGFTLRAALAVLPEDAGITVAELVPAVVAWARGPMAEVFKGCLDDRRVTIHQGDVGEAIRAGKGAYDTVLLDVDNGPDGLTRKSNDGLYDFNGLRAARDALCPGGVLAVWSSGPDPDFTRRLKDSGFSVEAVNTRANGKRGGARHVIWLAVKPAR</sequence>
<dbReference type="PANTHER" id="PTHR43317">
    <property type="entry name" value="THERMOSPERMINE SYNTHASE ACAULIS5"/>
    <property type="match status" value="1"/>
</dbReference>